<sequence length="349" mass="38736">MGPIWGQKRGAVAANSVSDPSPSTLRCLRAEPYATCAWPVAIALAPARHNCVVPVRWSVVAADDWAVAGLESQGQHPHDWLKHPSRERTWLFKPARPERDRSLGEDTVEKLGSEMARLVGVPAATVELATRGGVRGALVEDVRLPEWELQAGQALMLEVVIDYDPTDPEARGYNVGSIRQALTRFGSPPGSSMPTSFRAFDAFAGYLLFDALIAHGDRHDRNWAVLVPPPDVSEPSFDHAASLGFTLSDELRAEHLRDGTVMKWAERGHASRFEHRKGTRWQTLVDLAGDAIRLCGPSTREYWRERILSLERRTVEDLFASAPGMTETAHRFTVELVKINRERLLDVLA</sequence>
<evidence type="ECO:0000313" key="2">
    <source>
        <dbReference type="Proteomes" id="UP000198286"/>
    </source>
</evidence>
<dbReference type="EMBL" id="CP015267">
    <property type="protein sequence ID" value="ASL13170.1"/>
    <property type="molecule type" value="Genomic_DNA"/>
</dbReference>
<proteinExistence type="predicted"/>
<dbReference type="Proteomes" id="UP000198286">
    <property type="component" value="Chromosome"/>
</dbReference>
<accession>A0A220XP33</accession>
<protein>
    <recommendedName>
        <fullName evidence="3">HipA-like C-terminal domain-containing protein</fullName>
    </recommendedName>
</protein>
<name>A0A220XP33_MYCIT</name>
<evidence type="ECO:0008006" key="3">
    <source>
        <dbReference type="Google" id="ProtNLM"/>
    </source>
</evidence>
<evidence type="ECO:0000313" key="1">
    <source>
        <dbReference type="EMBL" id="ASL13170.1"/>
    </source>
</evidence>
<dbReference type="AlphaFoldDB" id="A0A220XP33"/>
<gene>
    <name evidence="1" type="ORF">MYCOZU2_00714</name>
</gene>
<dbReference type="Gene3D" id="1.10.1070.20">
    <property type="match status" value="1"/>
</dbReference>
<reference evidence="1 2" key="1">
    <citation type="journal article" date="2017" name="Lancet Infect. Dis.">
        <title>Global outbreak of severe Mycobacterium chimaera disease after cardiac surgery: a molecular epidemiological study.</title>
        <authorList>
            <person name="van Ingen J."/>
            <person name="Kohl T."/>
            <person name="Kranzer K."/>
            <person name="Hasse B."/>
            <person name="Keller P."/>
            <person name="Szafranska A."/>
            <person name="Hillemann D."/>
            <person name="Chand M."/>
            <person name="Schreiber P."/>
            <person name="Sommerstein R."/>
            <person name="Berger C."/>
            <person name="Genoni M."/>
            <person name="Ruegg C."/>
            <person name="Troillet N."/>
            <person name="Widmer A.F."/>
            <person name="Becker S.L."/>
            <person name="Herrmann M."/>
            <person name="Eckmanns T."/>
            <person name="Haller S."/>
            <person name="Hoeller C."/>
            <person name="Debast S.B."/>
            <person name="Wolfhagen M.J."/>
            <person name="Hopman J."/>
            <person name="Kluytmans J."/>
            <person name="Langelaar M."/>
            <person name="Notermans D.W."/>
            <person name="ten Oever J."/>
            <person name="van den Barselaar P."/>
            <person name="Vonk A.B.A."/>
            <person name="Vos M.C."/>
            <person name="Ahmed N."/>
            <person name="Brown T."/>
            <person name="Crook D."/>
            <person name="Lamagni T."/>
            <person name="Phin N."/>
            <person name="Smith E.G."/>
            <person name="Zambon M."/>
            <person name="Serr A."/>
            <person name="Goetting T."/>
            <person name="Ebner W."/>
            <person name="Thuermer A."/>
            <person name="Utpatel C."/>
            <person name="Sproer C."/>
            <person name="Bunk B."/>
            <person name="Nubel U."/>
            <person name="Bloemberg G."/>
            <person name="Bottger E."/>
            <person name="Niemann S."/>
            <person name="Wagner D."/>
            <person name="Sax H."/>
        </authorList>
    </citation>
    <scope>NUCLEOTIDE SEQUENCE [LARGE SCALE GENOMIC DNA]</scope>
    <source>
        <strain evidence="1 2">ZUERICH-2</strain>
    </source>
</reference>
<organism evidence="1 2">
    <name type="scientific">Mycobacterium intracellulare subsp. chimaera</name>
    <dbReference type="NCBI Taxonomy" id="222805"/>
    <lineage>
        <taxon>Bacteria</taxon>
        <taxon>Bacillati</taxon>
        <taxon>Actinomycetota</taxon>
        <taxon>Actinomycetes</taxon>
        <taxon>Mycobacteriales</taxon>
        <taxon>Mycobacteriaceae</taxon>
        <taxon>Mycobacterium</taxon>
        <taxon>Mycobacterium avium complex (MAC)</taxon>
    </lineage>
</organism>